<keyword evidence="3" id="KW-1185">Reference proteome</keyword>
<organism evidence="2 3">
    <name type="scientific">Colletotrichum sojae</name>
    <dbReference type="NCBI Taxonomy" id="2175907"/>
    <lineage>
        <taxon>Eukaryota</taxon>
        <taxon>Fungi</taxon>
        <taxon>Dikarya</taxon>
        <taxon>Ascomycota</taxon>
        <taxon>Pezizomycotina</taxon>
        <taxon>Sordariomycetes</taxon>
        <taxon>Hypocreomycetidae</taxon>
        <taxon>Glomerellales</taxon>
        <taxon>Glomerellaceae</taxon>
        <taxon>Colletotrichum</taxon>
        <taxon>Colletotrichum orchidearum species complex</taxon>
    </lineage>
</organism>
<evidence type="ECO:0000313" key="2">
    <source>
        <dbReference type="EMBL" id="KAF6804131.1"/>
    </source>
</evidence>
<feature type="region of interest" description="Disordered" evidence="1">
    <location>
        <begin position="163"/>
        <end position="232"/>
    </location>
</feature>
<dbReference type="AlphaFoldDB" id="A0A8H6J109"/>
<evidence type="ECO:0000256" key="1">
    <source>
        <dbReference type="SAM" id="MobiDB-lite"/>
    </source>
</evidence>
<accession>A0A8H6J109</accession>
<sequence length="268" mass="29035">MKTIRRRFEHGDESATWTEAAAAASRHLTSSCSGLSWGKRGAGAGAVLDPVVHCPPESEYLSLRFYRRIGWWCRTRHGERQEEQAPLCLPSACLRCHLSVPSTAQGAAMFGLTIRTVQSLRAVTVRLQLHGGRPPRHNLCLASIRPPSSRLCLPLPLPTAADRTPIPFVQPEYPREASSGPTGSAWRQPATSPGPPIATERLHLGTTESRTLPPPRRAGLGPTQDAERRGLSDRAIPLLDSRGLEPLDGIGQITCDMGAWTTNAAGRP</sequence>
<gene>
    <name evidence="2" type="ORF">CSOJ01_10395</name>
</gene>
<proteinExistence type="predicted"/>
<comment type="caution">
    <text evidence="2">The sequence shown here is derived from an EMBL/GenBank/DDBJ whole genome shotgun (WGS) entry which is preliminary data.</text>
</comment>
<name>A0A8H6J109_9PEZI</name>
<evidence type="ECO:0000313" key="3">
    <source>
        <dbReference type="Proteomes" id="UP000652219"/>
    </source>
</evidence>
<dbReference type="Proteomes" id="UP000652219">
    <property type="component" value="Unassembled WGS sequence"/>
</dbReference>
<dbReference type="EMBL" id="WIGN01000217">
    <property type="protein sequence ID" value="KAF6804131.1"/>
    <property type="molecule type" value="Genomic_DNA"/>
</dbReference>
<reference evidence="2 3" key="1">
    <citation type="journal article" date="2020" name="Phytopathology">
        <title>Genome Sequence Resources of Colletotrichum truncatum, C. plurivorum, C. musicola, and C. sojae: Four Species Pathogenic to Soybean (Glycine max).</title>
        <authorList>
            <person name="Rogerio F."/>
            <person name="Boufleur T.R."/>
            <person name="Ciampi-Guillardi M."/>
            <person name="Sukno S.A."/>
            <person name="Thon M.R."/>
            <person name="Massola Junior N.S."/>
            <person name="Baroncelli R."/>
        </authorList>
    </citation>
    <scope>NUCLEOTIDE SEQUENCE [LARGE SCALE GENOMIC DNA]</scope>
    <source>
        <strain evidence="2 3">LFN0009</strain>
    </source>
</reference>
<protein>
    <submittedName>
        <fullName evidence="2">Uncharacterized protein</fullName>
    </submittedName>
</protein>